<dbReference type="PANTHER" id="PTHR42091">
    <property type="entry name" value="CONSERVED GLYCINE-RICH PROTEIN (AFU_ORTHOLOGUE AFUA_7G02440)"/>
    <property type="match status" value="1"/>
</dbReference>
<dbReference type="AlphaFoldDB" id="A0A5E8BRX0"/>
<dbReference type="InterPro" id="IPR056634">
    <property type="entry name" value="DUF7732"/>
</dbReference>
<keyword evidence="5" id="KW-1185">Reference proteome</keyword>
<dbReference type="RefSeq" id="XP_031854378.1">
    <property type="nucleotide sequence ID" value="XM_031998487.1"/>
</dbReference>
<feature type="region of interest" description="Disordered" evidence="1">
    <location>
        <begin position="84"/>
        <end position="142"/>
    </location>
</feature>
<evidence type="ECO:0000256" key="2">
    <source>
        <dbReference type="SAM" id="SignalP"/>
    </source>
</evidence>
<feature type="domain" description="DUF7732" evidence="3">
    <location>
        <begin position="149"/>
        <end position="257"/>
    </location>
</feature>
<feature type="signal peptide" evidence="2">
    <location>
        <begin position="1"/>
        <end position="20"/>
    </location>
</feature>
<dbReference type="Proteomes" id="UP000398389">
    <property type="component" value="Unassembled WGS sequence"/>
</dbReference>
<dbReference type="GeneID" id="43582587"/>
<gene>
    <name evidence="4" type="ORF">SAPINGB_P003772</name>
</gene>
<feature type="chain" id="PRO_5022744938" description="DUF7732 domain-containing protein" evidence="2">
    <location>
        <begin position="21"/>
        <end position="309"/>
    </location>
</feature>
<organism evidence="4 5">
    <name type="scientific">Magnusiomyces paraingens</name>
    <dbReference type="NCBI Taxonomy" id="2606893"/>
    <lineage>
        <taxon>Eukaryota</taxon>
        <taxon>Fungi</taxon>
        <taxon>Dikarya</taxon>
        <taxon>Ascomycota</taxon>
        <taxon>Saccharomycotina</taxon>
        <taxon>Dipodascomycetes</taxon>
        <taxon>Dipodascales</taxon>
        <taxon>Dipodascaceae</taxon>
        <taxon>Magnusiomyces</taxon>
    </lineage>
</organism>
<evidence type="ECO:0000256" key="1">
    <source>
        <dbReference type="SAM" id="MobiDB-lite"/>
    </source>
</evidence>
<feature type="compositionally biased region" description="Low complexity" evidence="1">
    <location>
        <begin position="102"/>
        <end position="142"/>
    </location>
</feature>
<dbReference type="PANTHER" id="PTHR42091:SF1">
    <property type="entry name" value="CONSERVED GLYCINE-RICH PROTEIN (AFU_ORTHOLOGUE AFUA_7G02440)"/>
    <property type="match status" value="1"/>
</dbReference>
<evidence type="ECO:0000313" key="5">
    <source>
        <dbReference type="Proteomes" id="UP000398389"/>
    </source>
</evidence>
<proteinExistence type="predicted"/>
<evidence type="ECO:0000313" key="4">
    <source>
        <dbReference type="EMBL" id="VVT53831.1"/>
    </source>
</evidence>
<dbReference type="OrthoDB" id="10631595at2759"/>
<evidence type="ECO:0000259" key="3">
    <source>
        <dbReference type="Pfam" id="PF24866"/>
    </source>
</evidence>
<keyword evidence="2" id="KW-0732">Signal</keyword>
<accession>A0A5E8BRX0</accession>
<dbReference type="EMBL" id="CABVLU010000003">
    <property type="protein sequence ID" value="VVT53831.1"/>
    <property type="molecule type" value="Genomic_DNA"/>
</dbReference>
<dbReference type="Pfam" id="PF24866">
    <property type="entry name" value="DUF7732"/>
    <property type="match status" value="1"/>
</dbReference>
<sequence length="309" mass="31750">MKISTTFLTPFLFTSSLVSGRTLSDLLIPKFNPRNANPAILPRNLPANTHFVPLDDLPFLEEKLVNFKFSSVNGKPVMIIKDDDPDLSFEKRRGGSSGGKSGSSSSGSSSSSSSGSGKTGSSSSSSSGSTSSSSRGSSTSSSRLSSGLYSGGAVTPFAAGAVTGLGLGAVFLLAGAASSAYPGYWGHYGTYEYSYNTTINGTDYVVRCFCMQYNPCSCEKTENQTYFDNLPTNISKTTIDSNGTHFVVINGTLTNQTQATATSSSSASASSASASASAAATTSSTSFANILGSPNTLFTIAIAAGSLFL</sequence>
<protein>
    <recommendedName>
        <fullName evidence="3">DUF7732 domain-containing protein</fullName>
    </recommendedName>
</protein>
<name>A0A5E8BRX0_9ASCO</name>
<reference evidence="4 5" key="1">
    <citation type="submission" date="2019-09" db="EMBL/GenBank/DDBJ databases">
        <authorList>
            <person name="Brejova B."/>
        </authorList>
    </citation>
    <scope>NUCLEOTIDE SEQUENCE [LARGE SCALE GENOMIC DNA]</scope>
</reference>